<dbReference type="AlphaFoldDB" id="A0A484N385"/>
<evidence type="ECO:0000313" key="1">
    <source>
        <dbReference type="EMBL" id="VFQ95761.1"/>
    </source>
</evidence>
<organism evidence="1 2">
    <name type="scientific">Cuscuta campestris</name>
    <dbReference type="NCBI Taxonomy" id="132261"/>
    <lineage>
        <taxon>Eukaryota</taxon>
        <taxon>Viridiplantae</taxon>
        <taxon>Streptophyta</taxon>
        <taxon>Embryophyta</taxon>
        <taxon>Tracheophyta</taxon>
        <taxon>Spermatophyta</taxon>
        <taxon>Magnoliopsida</taxon>
        <taxon>eudicotyledons</taxon>
        <taxon>Gunneridae</taxon>
        <taxon>Pentapetalae</taxon>
        <taxon>asterids</taxon>
        <taxon>lamiids</taxon>
        <taxon>Solanales</taxon>
        <taxon>Convolvulaceae</taxon>
        <taxon>Cuscuteae</taxon>
        <taxon>Cuscuta</taxon>
        <taxon>Cuscuta subgen. Grammica</taxon>
        <taxon>Cuscuta sect. Cleistogrammica</taxon>
    </lineage>
</organism>
<dbReference type="PANTHER" id="PTHR34676">
    <property type="entry name" value="DUF4219 DOMAIN-CONTAINING PROTEIN-RELATED"/>
    <property type="match status" value="1"/>
</dbReference>
<proteinExistence type="predicted"/>
<dbReference type="OrthoDB" id="10601425at2759"/>
<dbReference type="EMBL" id="OOIL02005656">
    <property type="protein sequence ID" value="VFQ95761.1"/>
    <property type="molecule type" value="Genomic_DNA"/>
</dbReference>
<evidence type="ECO:0000313" key="2">
    <source>
        <dbReference type="Proteomes" id="UP000595140"/>
    </source>
</evidence>
<reference evidence="1 2" key="1">
    <citation type="submission" date="2018-04" db="EMBL/GenBank/DDBJ databases">
        <authorList>
            <person name="Vogel A."/>
        </authorList>
    </citation>
    <scope>NUCLEOTIDE SEQUENCE [LARGE SCALE GENOMIC DNA]</scope>
</reference>
<name>A0A484N385_9ASTE</name>
<sequence length="409" mass="44516">MRIFVQSNDFKIWLAIKNGDSLPMKKIGDTLTPKDEDEYDEADFKKAQLNATTINFLYCAVNANDYQKISRCQTANQMWNKFMITYEEDMFGRFSNIVYDLDMLGKTLTDKELVRKILRSLTKEWESKVNSIYEGRDYNVITYDGVQAKDPLHGREMHVPRCMEVKAKLLDVISDVTSRDHPSPLEDVMDKLSLMEEHPSGGAMDIDAEEEMGYAGGGGGLDRGVGLGCDAASGSGSGILRRDGWGGIAIMGLSLLGAVLTSTSTTPISAATSLPSSKASAMSRVAITVAAAAVLSTIVAAAVCPTVELTAGSGSEQGRAAGVNGIGLLAIQEHESRSNLKKIWHRILKLHERGLSLKICGKPSEHLEDQLVLRDWCIDVIQPVCKVLELLAIGRHGGRALDGGAEFMF</sequence>
<accession>A0A484N385</accession>
<dbReference type="Proteomes" id="UP000595140">
    <property type="component" value="Unassembled WGS sequence"/>
</dbReference>
<protein>
    <recommendedName>
        <fullName evidence="3">UBN2 domain-containing protein</fullName>
    </recommendedName>
</protein>
<gene>
    <name evidence="1" type="ORF">CCAM_LOCUS37537</name>
</gene>
<dbReference type="PANTHER" id="PTHR34676:SF15">
    <property type="entry name" value="ZINC FINGER, CCHC-TYPE-RELATED"/>
    <property type="match status" value="1"/>
</dbReference>
<dbReference type="Pfam" id="PF14223">
    <property type="entry name" value="Retrotran_gag_2"/>
    <property type="match status" value="1"/>
</dbReference>
<keyword evidence="2" id="KW-1185">Reference proteome</keyword>
<evidence type="ECO:0008006" key="3">
    <source>
        <dbReference type="Google" id="ProtNLM"/>
    </source>
</evidence>